<accession>A0A9W4X1P9</accession>
<organism evidence="1 2">
    <name type="scientific">Funneliformis geosporum</name>
    <dbReference type="NCBI Taxonomy" id="1117311"/>
    <lineage>
        <taxon>Eukaryota</taxon>
        <taxon>Fungi</taxon>
        <taxon>Fungi incertae sedis</taxon>
        <taxon>Mucoromycota</taxon>
        <taxon>Glomeromycotina</taxon>
        <taxon>Glomeromycetes</taxon>
        <taxon>Glomerales</taxon>
        <taxon>Glomeraceae</taxon>
        <taxon>Funneliformis</taxon>
    </lineage>
</organism>
<name>A0A9W4X1P9_9GLOM</name>
<dbReference type="AlphaFoldDB" id="A0A9W4X1P9"/>
<dbReference type="OrthoDB" id="10332316at2759"/>
<proteinExistence type="predicted"/>
<evidence type="ECO:0000313" key="2">
    <source>
        <dbReference type="Proteomes" id="UP001153678"/>
    </source>
</evidence>
<comment type="caution">
    <text evidence="1">The sequence shown here is derived from an EMBL/GenBank/DDBJ whole genome shotgun (WGS) entry which is preliminary data.</text>
</comment>
<dbReference type="Proteomes" id="UP001153678">
    <property type="component" value="Unassembled WGS sequence"/>
</dbReference>
<dbReference type="EMBL" id="CAMKVN010012720">
    <property type="protein sequence ID" value="CAI2195612.1"/>
    <property type="molecule type" value="Genomic_DNA"/>
</dbReference>
<gene>
    <name evidence="1" type="ORF">FWILDA_LOCUS17165</name>
</gene>
<reference evidence="1" key="1">
    <citation type="submission" date="2022-08" db="EMBL/GenBank/DDBJ databases">
        <authorList>
            <person name="Kallberg Y."/>
            <person name="Tangrot J."/>
            <person name="Rosling A."/>
        </authorList>
    </citation>
    <scope>NUCLEOTIDE SEQUENCE</scope>
    <source>
        <strain evidence="1">Wild A</strain>
    </source>
</reference>
<sequence length="92" mass="10927">MDNDLMDLNIEWIKTLRKDIPFSIIYNTYQPQKGKAFRLTLNKEAVLTELWDWAKHTSSLSFDNQTKLQIKEYHGKFDSMEKAHDFSNVEES</sequence>
<keyword evidence="2" id="KW-1185">Reference proteome</keyword>
<protein>
    <submittedName>
        <fullName evidence="1">12365_t:CDS:1</fullName>
    </submittedName>
</protein>
<evidence type="ECO:0000313" key="1">
    <source>
        <dbReference type="EMBL" id="CAI2195612.1"/>
    </source>
</evidence>